<reference evidence="8 9" key="1">
    <citation type="submission" date="2019-01" db="EMBL/GenBank/DDBJ databases">
        <title>Lacibacter sp. strain TTM-7.</title>
        <authorList>
            <person name="Chen W.-M."/>
        </authorList>
    </citation>
    <scope>NUCLEOTIDE SEQUENCE [LARGE SCALE GENOMIC DNA]</scope>
    <source>
        <strain evidence="8 9">TTM-7</strain>
    </source>
</reference>
<keyword evidence="3 6" id="KW-0812">Transmembrane</keyword>
<dbReference type="RefSeq" id="WP_129130201.1">
    <property type="nucleotide sequence ID" value="NZ_SDHW01000001.1"/>
</dbReference>
<feature type="transmembrane region" description="Helical" evidence="6">
    <location>
        <begin position="337"/>
        <end position="361"/>
    </location>
</feature>
<accession>A0A4Q1CQ14</accession>
<keyword evidence="9" id="KW-1185">Reference proteome</keyword>
<evidence type="ECO:0000256" key="2">
    <source>
        <dbReference type="ARBA" id="ARBA00022475"/>
    </source>
</evidence>
<feature type="transmembrane region" description="Helical" evidence="6">
    <location>
        <begin position="298"/>
        <end position="316"/>
    </location>
</feature>
<feature type="transmembrane region" description="Helical" evidence="6">
    <location>
        <begin position="160"/>
        <end position="182"/>
    </location>
</feature>
<evidence type="ECO:0000256" key="5">
    <source>
        <dbReference type="ARBA" id="ARBA00023136"/>
    </source>
</evidence>
<dbReference type="Gene3D" id="1.20.1250.20">
    <property type="entry name" value="MFS general substrate transporter like domains"/>
    <property type="match status" value="1"/>
</dbReference>
<feature type="transmembrane region" description="Helical" evidence="6">
    <location>
        <begin position="245"/>
        <end position="265"/>
    </location>
</feature>
<dbReference type="InterPro" id="IPR036259">
    <property type="entry name" value="MFS_trans_sf"/>
</dbReference>
<dbReference type="InterPro" id="IPR050189">
    <property type="entry name" value="MFS_Efflux_Transporters"/>
</dbReference>
<evidence type="ECO:0000313" key="8">
    <source>
        <dbReference type="EMBL" id="RXK62831.1"/>
    </source>
</evidence>
<dbReference type="Proteomes" id="UP000290204">
    <property type="component" value="Unassembled WGS sequence"/>
</dbReference>
<dbReference type="AlphaFoldDB" id="A0A4Q1CQ14"/>
<dbReference type="InterPro" id="IPR020846">
    <property type="entry name" value="MFS_dom"/>
</dbReference>
<dbReference type="PANTHER" id="PTHR43124">
    <property type="entry name" value="PURINE EFFLUX PUMP PBUE"/>
    <property type="match status" value="1"/>
</dbReference>
<feature type="transmembrane region" description="Helical" evidence="6">
    <location>
        <begin position="7"/>
        <end position="26"/>
    </location>
</feature>
<dbReference type="SUPFAM" id="SSF103473">
    <property type="entry name" value="MFS general substrate transporter"/>
    <property type="match status" value="1"/>
</dbReference>
<dbReference type="CDD" id="cd17324">
    <property type="entry name" value="MFS_NepI_like"/>
    <property type="match status" value="1"/>
</dbReference>
<dbReference type="PROSITE" id="PS50850">
    <property type="entry name" value="MFS"/>
    <property type="match status" value="1"/>
</dbReference>
<gene>
    <name evidence="8" type="ORF">ESA94_07485</name>
</gene>
<feature type="transmembrane region" description="Helical" evidence="6">
    <location>
        <begin position="74"/>
        <end position="93"/>
    </location>
</feature>
<comment type="caution">
    <text evidence="8">The sequence shown here is derived from an EMBL/GenBank/DDBJ whole genome shotgun (WGS) entry which is preliminary data.</text>
</comment>
<keyword evidence="4 6" id="KW-1133">Transmembrane helix</keyword>
<evidence type="ECO:0000313" key="9">
    <source>
        <dbReference type="Proteomes" id="UP000290204"/>
    </source>
</evidence>
<dbReference type="OrthoDB" id="9812221at2"/>
<feature type="transmembrane region" description="Helical" evidence="6">
    <location>
        <begin position="46"/>
        <end position="67"/>
    </location>
</feature>
<evidence type="ECO:0000256" key="1">
    <source>
        <dbReference type="ARBA" id="ARBA00004651"/>
    </source>
</evidence>
<feature type="transmembrane region" description="Helical" evidence="6">
    <location>
        <begin position="99"/>
        <end position="120"/>
    </location>
</feature>
<comment type="subcellular location">
    <subcellularLocation>
        <location evidence="1">Cell membrane</location>
        <topology evidence="1">Multi-pass membrane protein</topology>
    </subcellularLocation>
</comment>
<dbReference type="PANTHER" id="PTHR43124:SF3">
    <property type="entry name" value="CHLORAMPHENICOL EFFLUX PUMP RV0191"/>
    <property type="match status" value="1"/>
</dbReference>
<evidence type="ECO:0000259" key="7">
    <source>
        <dbReference type="PROSITE" id="PS50850"/>
    </source>
</evidence>
<feature type="transmembrane region" description="Helical" evidence="6">
    <location>
        <begin position="132"/>
        <end position="154"/>
    </location>
</feature>
<organism evidence="8 9">
    <name type="scientific">Lacibacter luteus</name>
    <dbReference type="NCBI Taxonomy" id="2508719"/>
    <lineage>
        <taxon>Bacteria</taxon>
        <taxon>Pseudomonadati</taxon>
        <taxon>Bacteroidota</taxon>
        <taxon>Chitinophagia</taxon>
        <taxon>Chitinophagales</taxon>
        <taxon>Chitinophagaceae</taxon>
        <taxon>Lacibacter</taxon>
    </lineage>
</organism>
<keyword evidence="2" id="KW-1003">Cell membrane</keyword>
<dbReference type="Pfam" id="PF07690">
    <property type="entry name" value="MFS_1"/>
    <property type="match status" value="2"/>
</dbReference>
<protein>
    <submittedName>
        <fullName evidence="8">MFS transporter</fullName>
    </submittedName>
</protein>
<proteinExistence type="predicted"/>
<sequence>MSKNERLIIALLASINFTHILDFMIMMPLGNYLMPYFKISPQQFTFLVGAYTLTAGVSGFTAAFFVNNYDRKKVLLYGYAGFLLGTIACGIAPTFELLLAARILAGLFGGLIGAQVLSIVADIIPYERRGAAMGAIMSAFAVASTFGVPFSLYLANIISWHAPFILVGVLGIAIIPLVSKYLPSMSGHIKEREADRNRFEVLHVVVENPTQRLALLFSFLMMMGHFLIIPFINPYMEFNNGYSKTVTPMIYLVGGVSSFFAANILGKFSDKYGKLPVFSVSVLLSLLFVWIITNLPPVHIALMLSLFAVWFVLATGRSVAAQAMISNVVTPQHRGSFMSFNSSVQQLGTAAASFIAGMIVIKGGDGKIQHYNWLGYLSIVVLVICFFLARRLFYKMTNHPAYSTPQKSNSKQD</sequence>
<name>A0A4Q1CQ14_9BACT</name>
<evidence type="ECO:0000256" key="6">
    <source>
        <dbReference type="SAM" id="Phobius"/>
    </source>
</evidence>
<evidence type="ECO:0000256" key="4">
    <source>
        <dbReference type="ARBA" id="ARBA00022989"/>
    </source>
</evidence>
<dbReference type="GO" id="GO:0005886">
    <property type="term" value="C:plasma membrane"/>
    <property type="evidence" value="ECO:0007669"/>
    <property type="project" value="UniProtKB-SubCell"/>
</dbReference>
<feature type="transmembrane region" description="Helical" evidence="6">
    <location>
        <begin position="373"/>
        <end position="393"/>
    </location>
</feature>
<dbReference type="GO" id="GO:0022857">
    <property type="term" value="F:transmembrane transporter activity"/>
    <property type="evidence" value="ECO:0007669"/>
    <property type="project" value="InterPro"/>
</dbReference>
<keyword evidence="5 6" id="KW-0472">Membrane</keyword>
<dbReference type="InterPro" id="IPR011701">
    <property type="entry name" value="MFS"/>
</dbReference>
<feature type="transmembrane region" description="Helical" evidence="6">
    <location>
        <begin position="272"/>
        <end position="292"/>
    </location>
</feature>
<evidence type="ECO:0000256" key="3">
    <source>
        <dbReference type="ARBA" id="ARBA00022692"/>
    </source>
</evidence>
<feature type="transmembrane region" description="Helical" evidence="6">
    <location>
        <begin position="213"/>
        <end position="233"/>
    </location>
</feature>
<feature type="domain" description="Major facilitator superfamily (MFS) profile" evidence="7">
    <location>
        <begin position="8"/>
        <end position="393"/>
    </location>
</feature>
<dbReference type="EMBL" id="SDHW01000001">
    <property type="protein sequence ID" value="RXK62831.1"/>
    <property type="molecule type" value="Genomic_DNA"/>
</dbReference>